<dbReference type="RefSeq" id="WP_004129530.1">
    <property type="nucleotide sequence ID" value="NZ_ADES01000026.1"/>
</dbReference>
<dbReference type="AlphaFoldDB" id="I4LXY9"/>
<gene>
    <name evidence="1" type="ORF">CGSMWGv1500E_05731</name>
</gene>
<dbReference type="Proteomes" id="UP000032875">
    <property type="component" value="Unassembled WGS sequence"/>
</dbReference>
<evidence type="ECO:0000313" key="1">
    <source>
        <dbReference type="EMBL" id="EIK81829.1"/>
    </source>
</evidence>
<protein>
    <submittedName>
        <fullName evidence="1">Uncharacterized protein</fullName>
    </submittedName>
</protein>
<dbReference type="PATRIC" id="fig|698957.3.peg.1105"/>
<name>I4LXY9_GARVA</name>
<organism evidence="1 2">
    <name type="scientific">Gardnerella vaginalis 1500E</name>
    <dbReference type="NCBI Taxonomy" id="698957"/>
    <lineage>
        <taxon>Bacteria</taxon>
        <taxon>Bacillati</taxon>
        <taxon>Actinomycetota</taxon>
        <taxon>Actinomycetes</taxon>
        <taxon>Bifidobacteriales</taxon>
        <taxon>Bifidobacteriaceae</taxon>
        <taxon>Gardnerella</taxon>
    </lineage>
</organism>
<evidence type="ECO:0000313" key="2">
    <source>
        <dbReference type="Proteomes" id="UP000032875"/>
    </source>
</evidence>
<dbReference type="EMBL" id="ADES01000026">
    <property type="protein sequence ID" value="EIK81829.1"/>
    <property type="molecule type" value="Genomic_DNA"/>
</dbReference>
<comment type="caution">
    <text evidence="1">The sequence shown here is derived from an EMBL/GenBank/DDBJ whole genome shotgun (WGS) entry which is preliminary data.</text>
</comment>
<reference evidence="1 2" key="1">
    <citation type="journal article" date="2012" name="J. Bacteriol.">
        <title>Comparative Genomic Analyses of 17 Clinical Isolates of Gardnerella vaginalis Provide Evidence of Multiple Genetically Isolated Clades Consistent with Subspeciation into Genovars.</title>
        <authorList>
            <person name="Ahmed A."/>
            <person name="Earl J."/>
            <person name="Retchless A."/>
            <person name="Hillier S."/>
            <person name="Rabe L."/>
            <person name="Cherpes T."/>
            <person name="Powell E."/>
            <person name="Janto B."/>
            <person name="Eutsey R."/>
            <person name="Hiller N.L."/>
            <person name="Boissy R."/>
            <person name="Dahlgreen M."/>
            <person name="Hall B."/>
            <person name="Costerton J."/>
            <person name="Post J.C."/>
            <person name="Hu F."/>
            <person name="Ehrlich G."/>
        </authorList>
    </citation>
    <scope>NUCLEOTIDE SEQUENCE [LARGE SCALE GENOMIC DNA]</scope>
    <source>
        <strain evidence="1 2">1500E</strain>
    </source>
</reference>
<proteinExistence type="predicted"/>
<sequence>MFWNTGAVGARADYALAYETRVGSPLDFQLKRVSAPSYLRALRSKREGRSSREQTCSMS</sequence>
<accession>I4LXY9</accession>